<keyword evidence="7" id="KW-0964">Secreted</keyword>
<dbReference type="GO" id="GO:0043580">
    <property type="term" value="P:periplasmic space organization"/>
    <property type="evidence" value="ECO:0007669"/>
    <property type="project" value="UniProtKB-UniRule"/>
</dbReference>
<evidence type="ECO:0000256" key="3">
    <source>
        <dbReference type="ARBA" id="ARBA00023136"/>
    </source>
</evidence>
<evidence type="ECO:0000256" key="5">
    <source>
        <dbReference type="ARBA" id="ARBA00023237"/>
    </source>
</evidence>
<evidence type="ECO:0000313" key="12">
    <source>
        <dbReference type="EMBL" id="CZF81109.1"/>
    </source>
</evidence>
<dbReference type="PANTHER" id="PTHR38763">
    <property type="entry name" value="MAJOR OUTER MEMBRANE PROLIPOPROTEIN LPP"/>
    <property type="match status" value="1"/>
</dbReference>
<dbReference type="EMBL" id="FIZY01000012">
    <property type="protein sequence ID" value="CZF81109.1"/>
    <property type="molecule type" value="Genomic_DNA"/>
</dbReference>
<dbReference type="GO" id="GO:0008289">
    <property type="term" value="F:lipid binding"/>
    <property type="evidence" value="ECO:0007669"/>
    <property type="project" value="UniProtKB-UniRule"/>
</dbReference>
<evidence type="ECO:0000259" key="11">
    <source>
        <dbReference type="Pfam" id="PF04728"/>
    </source>
</evidence>
<protein>
    <recommendedName>
        <fullName evidence="7">Major outer membrane lipoprotein Lpp</fullName>
    </recommendedName>
</protein>
<feature type="coiled-coil region" evidence="7">
    <location>
        <begin position="23"/>
        <end position="50"/>
    </location>
</feature>
<keyword evidence="6 7" id="KW-0449">Lipoprotein</keyword>
<evidence type="ECO:0000256" key="2">
    <source>
        <dbReference type="ARBA" id="ARBA00023088"/>
    </source>
</evidence>
<evidence type="ECO:0000256" key="9">
    <source>
        <dbReference type="PIRSR" id="PIRSR002855-2"/>
    </source>
</evidence>
<feature type="domain" description="Lipoprotein leucine-zipper" evidence="11">
    <location>
        <begin position="30"/>
        <end position="81"/>
    </location>
</feature>
<comment type="function">
    <text evidence="7">A highly abundant outer membrane lipoprotein that controls the distance between the inner and outer membranes. The only protein known to be covalently linked to the peptidoglycan network (PGN). Also non-covalently binds the PGN. The link between the cell outer membrane and PGN contributes to maintenance of the structural and functional integrity of the cell envelope, and maintains the correct distance between the PGN and the outer membrane.</text>
</comment>
<name>A0A128F2V5_9GAMM</name>
<keyword evidence="4 7" id="KW-0564">Palmitate</keyword>
<reference evidence="13" key="1">
    <citation type="submission" date="2016-02" db="EMBL/GenBank/DDBJ databases">
        <authorList>
            <person name="Rodrigo-Torres Lidia"/>
            <person name="Arahal R.David."/>
        </authorList>
    </citation>
    <scope>NUCLEOTIDE SEQUENCE [LARGE SCALE GENOMIC DNA]</scope>
    <source>
        <strain evidence="13">CECT 8713</strain>
    </source>
</reference>
<evidence type="ECO:0000256" key="4">
    <source>
        <dbReference type="ARBA" id="ARBA00023139"/>
    </source>
</evidence>
<dbReference type="PROSITE" id="PS51257">
    <property type="entry name" value="PROKAR_LIPOPROTEIN"/>
    <property type="match status" value="1"/>
</dbReference>
<dbReference type="RefSeq" id="WP_062708088.1">
    <property type="nucleotide sequence ID" value="NZ_CAWRCI010000012.1"/>
</dbReference>
<evidence type="ECO:0000256" key="8">
    <source>
        <dbReference type="PIRSR" id="PIRSR002855-1"/>
    </source>
</evidence>
<feature type="lipid moiety-binding region" description="N-palmitoyl cysteine" evidence="7 9">
    <location>
        <position position="20"/>
    </location>
</feature>
<dbReference type="Proteomes" id="UP000073601">
    <property type="component" value="Unassembled WGS sequence"/>
</dbReference>
<dbReference type="Gene3D" id="1.20.5.190">
    <property type="match status" value="1"/>
</dbReference>
<keyword evidence="7" id="KW-0134">Cell wall</keyword>
<evidence type="ECO:0000256" key="1">
    <source>
        <dbReference type="ARBA" id="ARBA00022729"/>
    </source>
</evidence>
<keyword evidence="2 7" id="KW-0572">Peptidoglycan-anchor</keyword>
<dbReference type="GO" id="GO:0009279">
    <property type="term" value="C:cell outer membrane"/>
    <property type="evidence" value="ECO:0007669"/>
    <property type="project" value="UniProtKB-SubCell"/>
</dbReference>
<feature type="signal peptide" evidence="10">
    <location>
        <begin position="1"/>
        <end position="18"/>
    </location>
</feature>
<dbReference type="PANTHER" id="PTHR38763:SF1">
    <property type="entry name" value="MAJOR OUTER MEMBRANE LIPOPROTEIN LPP"/>
    <property type="match status" value="1"/>
</dbReference>
<keyword evidence="7" id="KW-0677">Repeat</keyword>
<dbReference type="Pfam" id="PF04728">
    <property type="entry name" value="LPP"/>
    <property type="match status" value="1"/>
</dbReference>
<feature type="modified residue" description="N6-murein peptidoglycan lysine" evidence="7 8">
    <location>
        <position position="81"/>
    </location>
</feature>
<feature type="chain" id="PRO_5007281956" description="Major outer membrane lipoprotein Lpp" evidence="10">
    <location>
        <begin position="19"/>
        <end position="81"/>
    </location>
</feature>
<comment type="subunit">
    <text evidence="7">Homotrimer.</text>
</comment>
<dbReference type="SUPFAM" id="SSF58042">
    <property type="entry name" value="Outer membrane lipoprotein"/>
    <property type="match status" value="1"/>
</dbReference>
<comment type="subcellular location">
    <subcellularLocation>
        <location evidence="7">Cell outer membrane</location>
        <topology evidence="7">Lipid-anchor</topology>
        <orientation evidence="7">Periplasmic side</orientation>
    </subcellularLocation>
    <subcellularLocation>
        <location evidence="7">Secreted</location>
        <location evidence="7">Cell wall</location>
        <topology evidence="7">Peptidoglycan-anchor</topology>
    </subcellularLocation>
    <text evidence="7">Attached via its lipidated N-terminus to the inner leaflet of the outer membrane. Attached to the peptidoglycan network (PGN) via its C-terminus.</text>
</comment>
<dbReference type="GO" id="GO:0042834">
    <property type="term" value="F:peptidoglycan binding"/>
    <property type="evidence" value="ECO:0007669"/>
    <property type="project" value="UniProtKB-UniRule"/>
</dbReference>
<feature type="repeat" evidence="7">
    <location>
        <begin position="34"/>
        <end position="44"/>
    </location>
</feature>
<feature type="lipid moiety-binding region" description="S-diacylglycerol cysteine" evidence="7 9">
    <location>
        <position position="20"/>
    </location>
</feature>
<dbReference type="InterPro" id="IPR016367">
    <property type="entry name" value="MOM_Lpp"/>
</dbReference>
<keyword evidence="1 10" id="KW-0732">Signal</keyword>
<evidence type="ECO:0000313" key="13">
    <source>
        <dbReference type="Proteomes" id="UP000073601"/>
    </source>
</evidence>
<keyword evidence="3 7" id="KW-0472">Membrane</keyword>
<comment type="similarity">
    <text evidence="7">Belongs to the Lpp family.</text>
</comment>
<proteinExistence type="inferred from homology"/>
<dbReference type="AlphaFoldDB" id="A0A128F2V5"/>
<dbReference type="GO" id="GO:0030258">
    <property type="term" value="P:lipid modification"/>
    <property type="evidence" value="ECO:0007669"/>
    <property type="project" value="UniProtKB-UniRule"/>
</dbReference>
<dbReference type="PIRSF" id="PIRSF002855">
    <property type="entry name" value="Murein-lipoprotein"/>
    <property type="match status" value="1"/>
</dbReference>
<gene>
    <name evidence="7 12" type="primary">lpp</name>
    <name evidence="12" type="ORF">GMA8713_01715</name>
</gene>
<evidence type="ECO:0000256" key="7">
    <source>
        <dbReference type="HAMAP-Rule" id="MF_00843"/>
    </source>
</evidence>
<comment type="caution">
    <text evidence="7">Lacks conserved residue(s) required for the propagation of feature annotation.</text>
</comment>
<organism evidence="12 13">
    <name type="scientific">Grimontia marina</name>
    <dbReference type="NCBI Taxonomy" id="646534"/>
    <lineage>
        <taxon>Bacteria</taxon>
        <taxon>Pseudomonadati</taxon>
        <taxon>Pseudomonadota</taxon>
        <taxon>Gammaproteobacteria</taxon>
        <taxon>Vibrionales</taxon>
        <taxon>Vibrionaceae</taxon>
        <taxon>Grimontia</taxon>
    </lineage>
</organism>
<evidence type="ECO:0000256" key="6">
    <source>
        <dbReference type="ARBA" id="ARBA00023288"/>
    </source>
</evidence>
<keyword evidence="7" id="KW-0175">Coiled coil</keyword>
<dbReference type="NCBIfam" id="NF040598">
    <property type="entry name" value="Ala_zip_lipo"/>
    <property type="match status" value="1"/>
</dbReference>
<sequence>MKIRLLAVAAIASSALLAGCSSNKALEQSVADLSSKVDSLSNQVSALQGDVADVAAASALAYDEAARANERIDNMAQSYSK</sequence>
<keyword evidence="13" id="KW-1185">Reference proteome</keyword>
<dbReference type="HAMAP" id="MF_00843">
    <property type="entry name" value="Lpp"/>
    <property type="match status" value="1"/>
</dbReference>
<accession>A0A128F2V5</accession>
<keyword evidence="5 7" id="KW-0998">Cell outer membrane</keyword>
<evidence type="ECO:0000256" key="10">
    <source>
        <dbReference type="SAM" id="SignalP"/>
    </source>
</evidence>
<dbReference type="InterPro" id="IPR006817">
    <property type="entry name" value="Lipoprotein_leucine-zipper_dom"/>
</dbReference>